<dbReference type="EMBL" id="BMXL01000009">
    <property type="protein sequence ID" value="GHD25180.1"/>
    <property type="molecule type" value="Genomic_DNA"/>
</dbReference>
<keyword evidence="2" id="KW-0472">Membrane</keyword>
<feature type="transmembrane region" description="Helical" evidence="2">
    <location>
        <begin position="77"/>
        <end position="97"/>
    </location>
</feature>
<keyword evidence="2" id="KW-0812">Transmembrane</keyword>
<dbReference type="InterPro" id="IPR036374">
    <property type="entry name" value="OxRdtase_Mopterin-bd_sf"/>
</dbReference>
<organism evidence="4 5">
    <name type="scientific">Nocardiopsis kunsanensis</name>
    <dbReference type="NCBI Taxonomy" id="141693"/>
    <lineage>
        <taxon>Bacteria</taxon>
        <taxon>Bacillati</taxon>
        <taxon>Actinomycetota</taxon>
        <taxon>Actinomycetes</taxon>
        <taxon>Streptosporangiales</taxon>
        <taxon>Nocardiopsidaceae</taxon>
        <taxon>Nocardiopsis</taxon>
    </lineage>
</organism>
<dbReference type="InterPro" id="IPR014756">
    <property type="entry name" value="Ig_E-set"/>
</dbReference>
<reference evidence="4 5" key="1">
    <citation type="journal article" date="2014" name="Int. J. Syst. Evol. Microbiol.">
        <title>Complete genome sequence of Corynebacterium casei LMG S-19264T (=DSM 44701T), isolated from a smear-ripened cheese.</title>
        <authorList>
            <consortium name="US DOE Joint Genome Institute (JGI-PGF)"/>
            <person name="Walter F."/>
            <person name="Albersmeier A."/>
            <person name="Kalinowski J."/>
            <person name="Ruckert C."/>
        </authorList>
    </citation>
    <scope>NUCLEOTIDE SEQUENCE [LARGE SCALE GENOMIC DNA]</scope>
    <source>
        <strain evidence="4 5">KCTC 19473</strain>
    </source>
</reference>
<dbReference type="SUPFAM" id="SSF56524">
    <property type="entry name" value="Oxidoreductase molybdopterin-binding domain"/>
    <property type="match status" value="1"/>
</dbReference>
<feature type="transmembrane region" description="Helical" evidence="2">
    <location>
        <begin position="129"/>
        <end position="152"/>
    </location>
</feature>
<keyword evidence="5" id="KW-1185">Reference proteome</keyword>
<evidence type="ECO:0000313" key="4">
    <source>
        <dbReference type="EMBL" id="GHD25180.1"/>
    </source>
</evidence>
<feature type="transmembrane region" description="Helical" evidence="2">
    <location>
        <begin position="187"/>
        <end position="206"/>
    </location>
</feature>
<dbReference type="GO" id="GO:0008482">
    <property type="term" value="F:sulfite oxidase activity"/>
    <property type="evidence" value="ECO:0007669"/>
    <property type="project" value="TreeGrafter"/>
</dbReference>
<dbReference type="Gene3D" id="2.60.40.650">
    <property type="match status" value="1"/>
</dbReference>
<evidence type="ECO:0000259" key="3">
    <source>
        <dbReference type="Pfam" id="PF00174"/>
    </source>
</evidence>
<feature type="transmembrane region" description="Helical" evidence="2">
    <location>
        <begin position="104"/>
        <end position="123"/>
    </location>
</feature>
<dbReference type="AlphaFoldDB" id="A0A919CI35"/>
<dbReference type="Gene3D" id="3.90.420.10">
    <property type="entry name" value="Oxidoreductase, molybdopterin-binding domain"/>
    <property type="match status" value="1"/>
</dbReference>
<evidence type="ECO:0000256" key="1">
    <source>
        <dbReference type="SAM" id="MobiDB-lite"/>
    </source>
</evidence>
<dbReference type="PANTHER" id="PTHR19372:SF7">
    <property type="entry name" value="SULFITE OXIDASE, MITOCHONDRIAL"/>
    <property type="match status" value="1"/>
</dbReference>
<feature type="region of interest" description="Disordered" evidence="1">
    <location>
        <begin position="158"/>
        <end position="178"/>
    </location>
</feature>
<dbReference type="InterPro" id="IPR000572">
    <property type="entry name" value="OxRdtase_Mopterin-bd_dom"/>
</dbReference>
<name>A0A919CI35_9ACTN</name>
<dbReference type="SUPFAM" id="SSF81296">
    <property type="entry name" value="E set domains"/>
    <property type="match status" value="1"/>
</dbReference>
<keyword evidence="2" id="KW-1133">Transmembrane helix</keyword>
<proteinExistence type="predicted"/>
<gene>
    <name evidence="4" type="ORF">GCM10007147_22150</name>
</gene>
<feature type="domain" description="Oxidoreductase molybdopterin-binding" evidence="3">
    <location>
        <begin position="262"/>
        <end position="415"/>
    </location>
</feature>
<protein>
    <submittedName>
        <fullName evidence="4">Oxidoreductase</fullName>
    </submittedName>
</protein>
<dbReference type="Proteomes" id="UP000654947">
    <property type="component" value="Unassembled WGS sequence"/>
</dbReference>
<dbReference type="PANTHER" id="PTHR19372">
    <property type="entry name" value="SULFITE REDUCTASE"/>
    <property type="match status" value="1"/>
</dbReference>
<sequence length="536" mass="56404">MSTETRESASQGSRRRTTTGIASGLLTVGAALGAAELAAALARTTPPVVAVGDAVVDSSPPAAMEYAIELFGSADKLVLMLGVLLVLSVGGAVLGVLSLRRPPVAFTGLFLFGAAGVLALFLRRDDDPWAVLPVVVAVAAGAAALGLLLWSLPGGPWGRERGEPGTPSGPGALAPVPGPERGQGRRGFVLTAAGVLAASGTAGVLGRRLPSVLEGHGSRESLPLPAAQNPLPNLSKGVDLQVPGLSSFITSNDDFYRIDTALTVPRLDPAQWTLRVHGMVDRPFELDMDELLSLPLQEADITLTCVSNEVGGDLAGNSRWLGFPLAELLRRAGVRSGADQILSTSQDGWTCGTPTEAVMDGRDALLAVGMGGEPLPYRHGFPARMVVPGLYGFVSATKWVTDIKLTRFADEQAYWAQRDWGVRAPIKTMSRVDVPAPLGRVESGEVTLAGVAWAQTRGIDAVEVRMDDGHWQEAELARVPGLDTWVQWIAEADLEPGMHSVEVRATDGTGFTQPAERVSPLPDGATGRHRIRFTVE</sequence>
<dbReference type="RefSeq" id="WP_193517899.1">
    <property type="nucleotide sequence ID" value="NZ_BMXL01000009.1"/>
</dbReference>
<dbReference type="GO" id="GO:0020037">
    <property type="term" value="F:heme binding"/>
    <property type="evidence" value="ECO:0007669"/>
    <property type="project" value="TreeGrafter"/>
</dbReference>
<accession>A0A919CI35</accession>
<dbReference type="GO" id="GO:0043546">
    <property type="term" value="F:molybdopterin cofactor binding"/>
    <property type="evidence" value="ECO:0007669"/>
    <property type="project" value="TreeGrafter"/>
</dbReference>
<dbReference type="Pfam" id="PF00174">
    <property type="entry name" value="Oxidored_molyb"/>
    <property type="match status" value="1"/>
</dbReference>
<feature type="transmembrane region" description="Helical" evidence="2">
    <location>
        <begin position="21"/>
        <end position="42"/>
    </location>
</feature>
<evidence type="ECO:0000313" key="5">
    <source>
        <dbReference type="Proteomes" id="UP000654947"/>
    </source>
</evidence>
<dbReference type="GO" id="GO:0006790">
    <property type="term" value="P:sulfur compound metabolic process"/>
    <property type="evidence" value="ECO:0007669"/>
    <property type="project" value="TreeGrafter"/>
</dbReference>
<evidence type="ECO:0000256" key="2">
    <source>
        <dbReference type="SAM" id="Phobius"/>
    </source>
</evidence>
<comment type="caution">
    <text evidence="4">The sequence shown here is derived from an EMBL/GenBank/DDBJ whole genome shotgun (WGS) entry which is preliminary data.</text>
</comment>